<proteinExistence type="predicted"/>
<dbReference type="EMBL" id="JBFTWV010000133">
    <property type="protein sequence ID" value="KAL2785816.1"/>
    <property type="molecule type" value="Genomic_DNA"/>
</dbReference>
<evidence type="ECO:0000313" key="3">
    <source>
        <dbReference type="EMBL" id="KAL2785816.1"/>
    </source>
</evidence>
<dbReference type="Proteomes" id="UP001610563">
    <property type="component" value="Unassembled WGS sequence"/>
</dbReference>
<evidence type="ECO:0000313" key="4">
    <source>
        <dbReference type="Proteomes" id="UP001610563"/>
    </source>
</evidence>
<dbReference type="InterPro" id="IPR005645">
    <property type="entry name" value="FSH-like_dom"/>
</dbReference>
<keyword evidence="4" id="KW-1185">Reference proteome</keyword>
<protein>
    <submittedName>
        <fullName evidence="3">Serine hydrolase FSH</fullName>
    </submittedName>
</protein>
<name>A0ABR4FRD4_9EURO</name>
<accession>A0ABR4FRD4</accession>
<sequence>MPKILCLHGHGTSGHIFKIQTASFRSKLPSDYTFDFPSAPYPSKPSPGIETIFPNSPTYTWFTQPTPSSIRSAHTWVRNYAAENGPYDAVMCFSQGCSVIASIALYHAFDRHNGIECEELPFRAAIFVCGGVPLYTLEDMGLPVPETAHELSKATGTLLTTTASKLTTLATNLSLINRGVGLWDRDGSDTQLLHDPDPAARPERDDVFGLDYTLFPEWATISIPTVHVYGAKDPRWPAGIQLAEFCSDRVEMDHGGGHDIPRSTRVAEGIAGLVRGVVERVQSGH</sequence>
<gene>
    <name evidence="3" type="ORF">BJX66DRAFT_347238</name>
</gene>
<keyword evidence="1 3" id="KW-0378">Hydrolase</keyword>
<feature type="domain" description="Serine hydrolase" evidence="2">
    <location>
        <begin position="2"/>
        <end position="266"/>
    </location>
</feature>
<dbReference type="GO" id="GO:0016787">
    <property type="term" value="F:hydrolase activity"/>
    <property type="evidence" value="ECO:0007669"/>
    <property type="project" value="UniProtKB-KW"/>
</dbReference>
<dbReference type="InterPro" id="IPR050593">
    <property type="entry name" value="LovG"/>
</dbReference>
<dbReference type="PANTHER" id="PTHR48070">
    <property type="entry name" value="ESTERASE OVCA2"/>
    <property type="match status" value="1"/>
</dbReference>
<dbReference type="SUPFAM" id="SSF53474">
    <property type="entry name" value="alpha/beta-Hydrolases"/>
    <property type="match status" value="1"/>
</dbReference>
<organism evidence="3 4">
    <name type="scientific">Aspergillus keveii</name>
    <dbReference type="NCBI Taxonomy" id="714993"/>
    <lineage>
        <taxon>Eukaryota</taxon>
        <taxon>Fungi</taxon>
        <taxon>Dikarya</taxon>
        <taxon>Ascomycota</taxon>
        <taxon>Pezizomycotina</taxon>
        <taxon>Eurotiomycetes</taxon>
        <taxon>Eurotiomycetidae</taxon>
        <taxon>Eurotiales</taxon>
        <taxon>Aspergillaceae</taxon>
        <taxon>Aspergillus</taxon>
        <taxon>Aspergillus subgen. Nidulantes</taxon>
    </lineage>
</organism>
<dbReference type="PANTHER" id="PTHR48070:SF7">
    <property type="entry name" value="SERINE HYDROLASE FSH DOMAIN-CONTAINING PROTEIN-RELATED"/>
    <property type="match status" value="1"/>
</dbReference>
<evidence type="ECO:0000256" key="1">
    <source>
        <dbReference type="ARBA" id="ARBA00022801"/>
    </source>
</evidence>
<dbReference type="Pfam" id="PF03959">
    <property type="entry name" value="FSH1"/>
    <property type="match status" value="1"/>
</dbReference>
<evidence type="ECO:0000259" key="2">
    <source>
        <dbReference type="Pfam" id="PF03959"/>
    </source>
</evidence>
<dbReference type="Gene3D" id="3.40.50.1820">
    <property type="entry name" value="alpha/beta hydrolase"/>
    <property type="match status" value="1"/>
</dbReference>
<comment type="caution">
    <text evidence="3">The sequence shown here is derived from an EMBL/GenBank/DDBJ whole genome shotgun (WGS) entry which is preliminary data.</text>
</comment>
<reference evidence="3 4" key="1">
    <citation type="submission" date="2024-07" db="EMBL/GenBank/DDBJ databases">
        <title>Section-level genome sequencing and comparative genomics of Aspergillus sections Usti and Cavernicolus.</title>
        <authorList>
            <consortium name="Lawrence Berkeley National Laboratory"/>
            <person name="Nybo J.L."/>
            <person name="Vesth T.C."/>
            <person name="Theobald S."/>
            <person name="Frisvad J.C."/>
            <person name="Larsen T.O."/>
            <person name="Kjaerboelling I."/>
            <person name="Rothschild-Mancinelli K."/>
            <person name="Lyhne E.K."/>
            <person name="Kogle M.E."/>
            <person name="Barry K."/>
            <person name="Clum A."/>
            <person name="Na H."/>
            <person name="Ledsgaard L."/>
            <person name="Lin J."/>
            <person name="Lipzen A."/>
            <person name="Kuo A."/>
            <person name="Riley R."/>
            <person name="Mondo S."/>
            <person name="Labutti K."/>
            <person name="Haridas S."/>
            <person name="Pangalinan J."/>
            <person name="Salamov A.A."/>
            <person name="Simmons B.A."/>
            <person name="Magnuson J.K."/>
            <person name="Chen J."/>
            <person name="Drula E."/>
            <person name="Henrissat B."/>
            <person name="Wiebenga A."/>
            <person name="Lubbers R.J."/>
            <person name="Gomes A.C."/>
            <person name="Makela M.R."/>
            <person name="Stajich J."/>
            <person name="Grigoriev I.V."/>
            <person name="Mortensen U.H."/>
            <person name="De Vries R.P."/>
            <person name="Baker S.E."/>
            <person name="Andersen M.R."/>
        </authorList>
    </citation>
    <scope>NUCLEOTIDE SEQUENCE [LARGE SCALE GENOMIC DNA]</scope>
    <source>
        <strain evidence="3 4">CBS 209.92</strain>
    </source>
</reference>
<dbReference type="InterPro" id="IPR029058">
    <property type="entry name" value="AB_hydrolase_fold"/>
</dbReference>